<evidence type="ECO:0000256" key="7">
    <source>
        <dbReference type="SAM" id="Phobius"/>
    </source>
</evidence>
<dbReference type="Gene3D" id="3.40.720.10">
    <property type="entry name" value="Alkaline Phosphatase, subunit A"/>
    <property type="match status" value="1"/>
</dbReference>
<organism evidence="9 10">
    <name type="scientific">Gilvirhabdus luticola</name>
    <dbReference type="NCBI Taxonomy" id="3079858"/>
    <lineage>
        <taxon>Bacteria</taxon>
        <taxon>Pseudomonadati</taxon>
        <taxon>Bacteroidota</taxon>
        <taxon>Flavobacteriia</taxon>
        <taxon>Flavobacteriales</taxon>
        <taxon>Flavobacteriaceae</taxon>
        <taxon>Gilvirhabdus</taxon>
    </lineage>
</organism>
<evidence type="ECO:0000256" key="4">
    <source>
        <dbReference type="ARBA" id="ARBA00022692"/>
    </source>
</evidence>
<dbReference type="PANTHER" id="PTHR30443:SF2">
    <property type="entry name" value="PHOSPHOETHANOLAMINE TRANSFERASE EPTC"/>
    <property type="match status" value="1"/>
</dbReference>
<evidence type="ECO:0000259" key="8">
    <source>
        <dbReference type="Pfam" id="PF00884"/>
    </source>
</evidence>
<dbReference type="Proteomes" id="UP001268651">
    <property type="component" value="Unassembled WGS sequence"/>
</dbReference>
<dbReference type="EMBL" id="JAWHTF010000001">
    <property type="protein sequence ID" value="MDU8885368.1"/>
    <property type="molecule type" value="Genomic_DNA"/>
</dbReference>
<keyword evidence="4 7" id="KW-0812">Transmembrane</keyword>
<dbReference type="CDD" id="cd16017">
    <property type="entry name" value="LptA"/>
    <property type="match status" value="1"/>
</dbReference>
<dbReference type="InterPro" id="IPR040423">
    <property type="entry name" value="PEA_transferase"/>
</dbReference>
<keyword evidence="5 7" id="KW-1133">Transmembrane helix</keyword>
<accession>A0ABU3U4N8</accession>
<proteinExistence type="predicted"/>
<feature type="transmembrane region" description="Helical" evidence="7">
    <location>
        <begin position="56"/>
        <end position="81"/>
    </location>
</feature>
<gene>
    <name evidence="9" type="ORF">RXV94_04290</name>
</gene>
<keyword evidence="3 9" id="KW-0808">Transferase</keyword>
<evidence type="ECO:0000313" key="9">
    <source>
        <dbReference type="EMBL" id="MDU8885368.1"/>
    </source>
</evidence>
<evidence type="ECO:0000256" key="3">
    <source>
        <dbReference type="ARBA" id="ARBA00022679"/>
    </source>
</evidence>
<dbReference type="PANTHER" id="PTHR30443">
    <property type="entry name" value="INNER MEMBRANE PROTEIN"/>
    <property type="match status" value="1"/>
</dbReference>
<dbReference type="InterPro" id="IPR017850">
    <property type="entry name" value="Alkaline_phosphatase_core_sf"/>
</dbReference>
<dbReference type="SUPFAM" id="SSF53649">
    <property type="entry name" value="Alkaline phosphatase-like"/>
    <property type="match status" value="1"/>
</dbReference>
<dbReference type="InterPro" id="IPR000917">
    <property type="entry name" value="Sulfatase_N"/>
</dbReference>
<evidence type="ECO:0000256" key="2">
    <source>
        <dbReference type="ARBA" id="ARBA00022475"/>
    </source>
</evidence>
<keyword evidence="6 7" id="KW-0472">Membrane</keyword>
<keyword evidence="2" id="KW-1003">Cell membrane</keyword>
<dbReference type="InterPro" id="IPR058130">
    <property type="entry name" value="PEA_transf_C"/>
</dbReference>
<evidence type="ECO:0000256" key="6">
    <source>
        <dbReference type="ARBA" id="ARBA00023136"/>
    </source>
</evidence>
<feature type="domain" description="Sulfatase N-terminal" evidence="8">
    <location>
        <begin position="122"/>
        <end position="403"/>
    </location>
</feature>
<sequence>MLETNVAETKEFLQTYFNNAILILSLITLILIIFQFKIIKGSVEEFAVSKRQKIKLVLSILTILLFLKYTKLIVFNVPYLAVRTPISYYSEMDKFKNYGKDNKTGKFLEVKHFNTSHDKEFYIIVIGESTSRRHFNLDNLYYRKTAPLLNSLKEEIKIFNNVISPHAYTIGSLSKGLTLGNIEDPEGVYQGSIIQLLNQAGFSTYWISNQRPIGISDTHVTKIARGSDTAIFLNTKHTSEQTPYDEVLLKELNKIAQDSTQRKVVFLHMIGAHFFYEKRYPPKFNIYRDNPITKFKRPEVYKTINAYDNVMRYTDSILYEVINVAKKVSAKSFVLYFSDHGQEVYDQIDFFGQTVDQMITKNMYDIPLFLWMNNAYSENKIIADNQDKKYMTDDIFHSIADLCKVTSLEIDTTRSIFNSNFKERKRIIKDSLDYDSLFLNK</sequence>
<comment type="subcellular location">
    <subcellularLocation>
        <location evidence="1">Cell membrane</location>
        <topology evidence="1">Multi-pass membrane protein</topology>
    </subcellularLocation>
</comment>
<evidence type="ECO:0000256" key="5">
    <source>
        <dbReference type="ARBA" id="ARBA00022989"/>
    </source>
</evidence>
<protein>
    <submittedName>
        <fullName evidence="9">Phosphoethanolamine transferase</fullName>
    </submittedName>
</protein>
<reference evidence="9 10" key="1">
    <citation type="submission" date="2023-10" db="EMBL/GenBank/DDBJ databases">
        <title>Marimonas sp. nov. isolated from tidal mud flat.</title>
        <authorList>
            <person name="Jaincy N.J."/>
            <person name="Srinivasan S."/>
            <person name="Lee S.-S."/>
        </authorList>
    </citation>
    <scope>NUCLEOTIDE SEQUENCE [LARGE SCALE GENOMIC DNA]</scope>
    <source>
        <strain evidence="9 10">MJ-SS3</strain>
    </source>
</reference>
<dbReference type="GO" id="GO:0016740">
    <property type="term" value="F:transferase activity"/>
    <property type="evidence" value="ECO:0007669"/>
    <property type="project" value="UniProtKB-KW"/>
</dbReference>
<evidence type="ECO:0000313" key="10">
    <source>
        <dbReference type="Proteomes" id="UP001268651"/>
    </source>
</evidence>
<dbReference type="Pfam" id="PF00884">
    <property type="entry name" value="Sulfatase"/>
    <property type="match status" value="1"/>
</dbReference>
<keyword evidence="10" id="KW-1185">Reference proteome</keyword>
<feature type="transmembrane region" description="Helical" evidence="7">
    <location>
        <begin position="16"/>
        <end position="36"/>
    </location>
</feature>
<comment type="caution">
    <text evidence="9">The sequence shown here is derived from an EMBL/GenBank/DDBJ whole genome shotgun (WGS) entry which is preliminary data.</text>
</comment>
<name>A0ABU3U4N8_9FLAO</name>
<dbReference type="RefSeq" id="WP_316661231.1">
    <property type="nucleotide sequence ID" value="NZ_JAWHTF010000001.1"/>
</dbReference>
<evidence type="ECO:0000256" key="1">
    <source>
        <dbReference type="ARBA" id="ARBA00004651"/>
    </source>
</evidence>